<keyword evidence="1" id="KW-0472">Membrane</keyword>
<dbReference type="EMBL" id="MN740579">
    <property type="protein sequence ID" value="QHU34693.1"/>
    <property type="molecule type" value="Genomic_DNA"/>
</dbReference>
<sequence length="87" mass="9829">MNEETKAFIILVIVLSVLGLIFLATWFIPCSKDKFKLTDKSSKGCNSCGACRGIGNKVPVNREYVRDLYEDGILTENSFRSRSNMYL</sequence>
<evidence type="ECO:0000313" key="2">
    <source>
        <dbReference type="EMBL" id="QHU34693.1"/>
    </source>
</evidence>
<feature type="transmembrane region" description="Helical" evidence="1">
    <location>
        <begin position="7"/>
        <end position="28"/>
    </location>
</feature>
<dbReference type="AlphaFoldDB" id="A0A6C0LW98"/>
<keyword evidence="1" id="KW-0812">Transmembrane</keyword>
<reference evidence="2" key="1">
    <citation type="journal article" date="2020" name="Nature">
        <title>Giant virus diversity and host interactions through global metagenomics.</title>
        <authorList>
            <person name="Schulz F."/>
            <person name="Roux S."/>
            <person name="Paez-Espino D."/>
            <person name="Jungbluth S."/>
            <person name="Walsh D.A."/>
            <person name="Denef V.J."/>
            <person name="McMahon K.D."/>
            <person name="Konstantinidis K.T."/>
            <person name="Eloe-Fadrosh E.A."/>
            <person name="Kyrpides N.C."/>
            <person name="Woyke T."/>
        </authorList>
    </citation>
    <scope>NUCLEOTIDE SEQUENCE</scope>
    <source>
        <strain evidence="2">GVMAG-S-1016713-169</strain>
    </source>
</reference>
<evidence type="ECO:0000256" key="1">
    <source>
        <dbReference type="SAM" id="Phobius"/>
    </source>
</evidence>
<organism evidence="2">
    <name type="scientific">viral metagenome</name>
    <dbReference type="NCBI Taxonomy" id="1070528"/>
    <lineage>
        <taxon>unclassified sequences</taxon>
        <taxon>metagenomes</taxon>
        <taxon>organismal metagenomes</taxon>
    </lineage>
</organism>
<keyword evidence="1" id="KW-1133">Transmembrane helix</keyword>
<proteinExistence type="predicted"/>
<name>A0A6C0LW98_9ZZZZ</name>
<accession>A0A6C0LW98</accession>
<protein>
    <submittedName>
        <fullName evidence="2">Uncharacterized protein</fullName>
    </submittedName>
</protein>